<gene>
    <name evidence="22" type="primary">ftsW</name>
    <name evidence="22" type="ORF">HZA61_15150</name>
</gene>
<evidence type="ECO:0000256" key="19">
    <source>
        <dbReference type="ARBA" id="ARBA00044770"/>
    </source>
</evidence>
<dbReference type="EC" id="2.4.99.28" evidence="19"/>
<dbReference type="GO" id="GO:0005886">
    <property type="term" value="C:plasma membrane"/>
    <property type="evidence" value="ECO:0007669"/>
    <property type="project" value="UniProtKB-SubCell"/>
</dbReference>
<keyword evidence="7 21" id="KW-0812">Transmembrane</keyword>
<feature type="transmembrane region" description="Helical" evidence="21">
    <location>
        <begin position="159"/>
        <end position="175"/>
    </location>
</feature>
<dbReference type="PANTHER" id="PTHR30474:SF2">
    <property type="entry name" value="PEPTIDOGLYCAN GLYCOSYLTRANSFERASE FTSW-RELATED"/>
    <property type="match status" value="1"/>
</dbReference>
<evidence type="ECO:0000256" key="9">
    <source>
        <dbReference type="ARBA" id="ARBA00022984"/>
    </source>
</evidence>
<keyword evidence="6" id="KW-0808">Transferase</keyword>
<comment type="caution">
    <text evidence="22">The sequence shown here is derived from an EMBL/GenBank/DDBJ whole genome shotgun (WGS) entry which is preliminary data.</text>
</comment>
<evidence type="ECO:0000256" key="12">
    <source>
        <dbReference type="ARBA" id="ARBA00023306"/>
    </source>
</evidence>
<evidence type="ECO:0000256" key="16">
    <source>
        <dbReference type="ARBA" id="ARBA00038053"/>
    </source>
</evidence>
<sequence length="379" mass="40382">MNRGDRWIIALALILTFIGVVMVYSAGSFASFIHHQGGGYYLQQQALRVVLGVFLMWFCARKLNLRWLETISPWALAACCLLLVAVIAVGHTSKGATRWFRVGSASLQPTELARIAAVVFLAALLKRRPIEDHGFWRGLVPPMLLLGFVAALIFKQPALSSAALLFATGFTMFFLSGAPLRYLAIPVGVGALAVVGGVATHPYQLKRVSTFLDFVLHGKLDAQGAGYQIDQSLIAIGSGGVFGRGLGAGFQKLLSLPDAHTDFIFAIVGEELGLVGASVLLVVFALFLWRGLRVTARCSDPFACLLAGGITVQFGLYAVANLMVATSLAPTTGLPLPFVSYGGSALLVNLAAAGILYRISALNGEDEALTRSRWAREGA</sequence>
<evidence type="ECO:0000313" key="23">
    <source>
        <dbReference type="Proteomes" id="UP000696931"/>
    </source>
</evidence>
<evidence type="ECO:0000256" key="7">
    <source>
        <dbReference type="ARBA" id="ARBA00022692"/>
    </source>
</evidence>
<feature type="transmembrane region" description="Helical" evidence="21">
    <location>
        <begin position="301"/>
        <end position="326"/>
    </location>
</feature>
<feature type="transmembrane region" description="Helical" evidence="21">
    <location>
        <begin position="263"/>
        <end position="289"/>
    </location>
</feature>
<dbReference type="GO" id="GO:0015648">
    <property type="term" value="F:lipid-linked peptidoglycan transporter activity"/>
    <property type="evidence" value="ECO:0007669"/>
    <property type="project" value="TreeGrafter"/>
</dbReference>
<dbReference type="GO" id="GO:0032153">
    <property type="term" value="C:cell division site"/>
    <property type="evidence" value="ECO:0007669"/>
    <property type="project" value="TreeGrafter"/>
</dbReference>
<evidence type="ECO:0000256" key="13">
    <source>
        <dbReference type="ARBA" id="ARBA00023316"/>
    </source>
</evidence>
<evidence type="ECO:0000256" key="17">
    <source>
        <dbReference type="ARBA" id="ARBA00041185"/>
    </source>
</evidence>
<evidence type="ECO:0000256" key="14">
    <source>
        <dbReference type="ARBA" id="ARBA00032370"/>
    </source>
</evidence>
<keyword evidence="10 21" id="KW-1133">Transmembrane helix</keyword>
<dbReference type="EMBL" id="JACRIW010000110">
    <property type="protein sequence ID" value="MBI5170825.1"/>
    <property type="molecule type" value="Genomic_DNA"/>
</dbReference>
<keyword evidence="5" id="KW-0328">Glycosyltransferase</keyword>
<evidence type="ECO:0000256" key="11">
    <source>
        <dbReference type="ARBA" id="ARBA00023136"/>
    </source>
</evidence>
<dbReference type="GO" id="GO:0009252">
    <property type="term" value="P:peptidoglycan biosynthetic process"/>
    <property type="evidence" value="ECO:0007669"/>
    <property type="project" value="UniProtKB-KW"/>
</dbReference>
<keyword evidence="4" id="KW-0132">Cell division</keyword>
<evidence type="ECO:0000256" key="5">
    <source>
        <dbReference type="ARBA" id="ARBA00022676"/>
    </source>
</evidence>
<keyword evidence="11 21" id="KW-0472">Membrane</keyword>
<evidence type="ECO:0000256" key="1">
    <source>
        <dbReference type="ARBA" id="ARBA00004651"/>
    </source>
</evidence>
<evidence type="ECO:0000256" key="3">
    <source>
        <dbReference type="ARBA" id="ARBA00022475"/>
    </source>
</evidence>
<evidence type="ECO:0000313" key="22">
    <source>
        <dbReference type="EMBL" id="MBI5170825.1"/>
    </source>
</evidence>
<feature type="transmembrane region" description="Helical" evidence="21">
    <location>
        <begin position="182"/>
        <end position="203"/>
    </location>
</feature>
<evidence type="ECO:0000256" key="18">
    <source>
        <dbReference type="ARBA" id="ARBA00041418"/>
    </source>
</evidence>
<dbReference type="Pfam" id="PF01098">
    <property type="entry name" value="FTSW_RODA_SPOVE"/>
    <property type="match status" value="1"/>
</dbReference>
<evidence type="ECO:0000256" key="2">
    <source>
        <dbReference type="ARBA" id="ARBA00004752"/>
    </source>
</evidence>
<dbReference type="GO" id="GO:0008360">
    <property type="term" value="P:regulation of cell shape"/>
    <property type="evidence" value="ECO:0007669"/>
    <property type="project" value="UniProtKB-KW"/>
</dbReference>
<feature type="transmembrane region" description="Helical" evidence="21">
    <location>
        <begin position="134"/>
        <end position="153"/>
    </location>
</feature>
<keyword evidence="12" id="KW-0131">Cell cycle</keyword>
<accession>A0A933SGD8</accession>
<evidence type="ECO:0000256" key="21">
    <source>
        <dbReference type="SAM" id="Phobius"/>
    </source>
</evidence>
<dbReference type="InterPro" id="IPR001182">
    <property type="entry name" value="FtsW/RodA"/>
</dbReference>
<reference evidence="22" key="1">
    <citation type="submission" date="2020-07" db="EMBL/GenBank/DDBJ databases">
        <title>Huge and variable diversity of episymbiotic CPR bacteria and DPANN archaea in groundwater ecosystems.</title>
        <authorList>
            <person name="He C.Y."/>
            <person name="Keren R."/>
            <person name="Whittaker M."/>
            <person name="Farag I.F."/>
            <person name="Doudna J."/>
            <person name="Cate J.H.D."/>
            <person name="Banfield J.F."/>
        </authorList>
    </citation>
    <scope>NUCLEOTIDE SEQUENCE</scope>
    <source>
        <strain evidence="22">NC_groundwater_1813_Pr3_B-0.1um_71_17</strain>
    </source>
</reference>
<keyword evidence="13" id="KW-0961">Cell wall biogenesis/degradation</keyword>
<evidence type="ECO:0000256" key="10">
    <source>
        <dbReference type="ARBA" id="ARBA00022989"/>
    </source>
</evidence>
<dbReference type="AlphaFoldDB" id="A0A933SGD8"/>
<feature type="transmembrane region" description="Helical" evidence="21">
    <location>
        <begin position="7"/>
        <end position="34"/>
    </location>
</feature>
<dbReference type="GO" id="GO:0071555">
    <property type="term" value="P:cell wall organization"/>
    <property type="evidence" value="ECO:0007669"/>
    <property type="project" value="UniProtKB-KW"/>
</dbReference>
<evidence type="ECO:0000256" key="6">
    <source>
        <dbReference type="ARBA" id="ARBA00022679"/>
    </source>
</evidence>
<evidence type="ECO:0000256" key="20">
    <source>
        <dbReference type="ARBA" id="ARBA00049902"/>
    </source>
</evidence>
<keyword evidence="9" id="KW-0573">Peptidoglycan synthesis</keyword>
<feature type="transmembrane region" description="Helical" evidence="21">
    <location>
        <begin position="71"/>
        <end position="93"/>
    </location>
</feature>
<evidence type="ECO:0000256" key="15">
    <source>
        <dbReference type="ARBA" id="ARBA00033270"/>
    </source>
</evidence>
<feature type="transmembrane region" description="Helical" evidence="21">
    <location>
        <begin position="338"/>
        <end position="357"/>
    </location>
</feature>
<organism evidence="22 23">
    <name type="scientific">Eiseniibacteriota bacterium</name>
    <dbReference type="NCBI Taxonomy" id="2212470"/>
    <lineage>
        <taxon>Bacteria</taxon>
        <taxon>Candidatus Eiseniibacteriota</taxon>
    </lineage>
</organism>
<comment type="subcellular location">
    <subcellularLocation>
        <location evidence="1">Cell membrane</location>
        <topology evidence="1">Multi-pass membrane protein</topology>
    </subcellularLocation>
</comment>
<dbReference type="PANTHER" id="PTHR30474">
    <property type="entry name" value="CELL CYCLE PROTEIN"/>
    <property type="match status" value="1"/>
</dbReference>
<evidence type="ECO:0000256" key="8">
    <source>
        <dbReference type="ARBA" id="ARBA00022960"/>
    </source>
</evidence>
<dbReference type="InterPro" id="IPR013437">
    <property type="entry name" value="FtsW"/>
</dbReference>
<dbReference type="GO" id="GO:0051301">
    <property type="term" value="P:cell division"/>
    <property type="evidence" value="ECO:0007669"/>
    <property type="project" value="UniProtKB-KW"/>
</dbReference>
<keyword evidence="8" id="KW-0133">Cell shape</keyword>
<dbReference type="GO" id="GO:0008955">
    <property type="term" value="F:peptidoglycan glycosyltransferase activity"/>
    <property type="evidence" value="ECO:0007669"/>
    <property type="project" value="UniProtKB-EC"/>
</dbReference>
<dbReference type="Proteomes" id="UP000696931">
    <property type="component" value="Unassembled WGS sequence"/>
</dbReference>
<evidence type="ECO:0000256" key="4">
    <source>
        <dbReference type="ARBA" id="ARBA00022618"/>
    </source>
</evidence>
<comment type="catalytic activity">
    <reaction evidence="20">
        <text>[GlcNAc-(1-&gt;4)-Mur2Ac(oyl-L-Ala-gamma-D-Glu-L-Lys-D-Ala-D-Ala)](n)-di-trans,octa-cis-undecaprenyl diphosphate + beta-D-GlcNAc-(1-&gt;4)-Mur2Ac(oyl-L-Ala-gamma-D-Glu-L-Lys-D-Ala-D-Ala)-di-trans,octa-cis-undecaprenyl diphosphate = [GlcNAc-(1-&gt;4)-Mur2Ac(oyl-L-Ala-gamma-D-Glu-L-Lys-D-Ala-D-Ala)](n+1)-di-trans,octa-cis-undecaprenyl diphosphate + di-trans,octa-cis-undecaprenyl diphosphate + H(+)</text>
        <dbReference type="Rhea" id="RHEA:23708"/>
        <dbReference type="Rhea" id="RHEA-COMP:9602"/>
        <dbReference type="Rhea" id="RHEA-COMP:9603"/>
        <dbReference type="ChEBI" id="CHEBI:15378"/>
        <dbReference type="ChEBI" id="CHEBI:58405"/>
        <dbReference type="ChEBI" id="CHEBI:60033"/>
        <dbReference type="ChEBI" id="CHEBI:78435"/>
        <dbReference type="EC" id="2.4.99.28"/>
    </reaction>
</comment>
<comment type="similarity">
    <text evidence="16">Belongs to the SEDS family. FtsW subfamily.</text>
</comment>
<dbReference type="NCBIfam" id="TIGR02614">
    <property type="entry name" value="ftsW"/>
    <property type="match status" value="1"/>
</dbReference>
<proteinExistence type="inferred from homology"/>
<comment type="pathway">
    <text evidence="2">Cell wall biogenesis; peptidoglycan biosynthesis.</text>
</comment>
<name>A0A933SGD8_UNCEI</name>
<protein>
    <recommendedName>
        <fullName evidence="17">Probable peptidoglycan glycosyltransferase FtsW</fullName>
        <ecNumber evidence="19">2.4.99.28</ecNumber>
    </recommendedName>
    <alternativeName>
        <fullName evidence="18">Cell division protein FtsW</fullName>
    </alternativeName>
    <alternativeName>
        <fullName evidence="15">Cell wall polymerase</fullName>
    </alternativeName>
    <alternativeName>
        <fullName evidence="14">Peptidoglycan polymerase</fullName>
    </alternativeName>
</protein>
<keyword evidence="3" id="KW-1003">Cell membrane</keyword>